<sequence>MTGESAIHENAAGTRRNCHVSGPERGLKDGRFACLRRHVSCPSPPPRGQGQIIAAGRCRVRLAARNAPSE</sequence>
<evidence type="ECO:0000313" key="3">
    <source>
        <dbReference type="Proteomes" id="UP000291892"/>
    </source>
</evidence>
<feature type="region of interest" description="Disordered" evidence="1">
    <location>
        <begin position="1"/>
        <end position="22"/>
    </location>
</feature>
<comment type="caution">
    <text evidence="2">The sequence shown here is derived from an EMBL/GenBank/DDBJ whole genome shotgun (WGS) entry which is preliminary data.</text>
</comment>
<evidence type="ECO:0000256" key="1">
    <source>
        <dbReference type="SAM" id="MobiDB-lite"/>
    </source>
</evidence>
<reference evidence="2 3" key="1">
    <citation type="submission" date="2019-02" db="EMBL/GenBank/DDBJ databases">
        <title>The genomic architecture of introgression among sibling species of bacteria.</title>
        <authorList>
            <person name="Cavassim M.I.A."/>
            <person name="Moeskjaer S."/>
            <person name="Moslemi C."/>
            <person name="Fields B."/>
            <person name="Bachmann A."/>
            <person name="Vilhjalmsson B."/>
            <person name="Schierup M.H."/>
            <person name="Young J.P.W."/>
            <person name="Andersen S.U."/>
        </authorList>
    </citation>
    <scope>NUCLEOTIDE SEQUENCE [LARGE SCALE GENOMIC DNA]</scope>
    <source>
        <strain evidence="2 3">SM42</strain>
    </source>
</reference>
<gene>
    <name evidence="2" type="ORF">ELG94_21110</name>
</gene>
<protein>
    <submittedName>
        <fullName evidence="2">Uncharacterized protein</fullName>
    </submittedName>
</protein>
<organism evidence="2 3">
    <name type="scientific">Rhizobium ruizarguesonis</name>
    <dbReference type="NCBI Taxonomy" id="2081791"/>
    <lineage>
        <taxon>Bacteria</taxon>
        <taxon>Pseudomonadati</taxon>
        <taxon>Pseudomonadota</taxon>
        <taxon>Alphaproteobacteria</taxon>
        <taxon>Hyphomicrobiales</taxon>
        <taxon>Rhizobiaceae</taxon>
        <taxon>Rhizobium/Agrobacterium group</taxon>
        <taxon>Rhizobium</taxon>
    </lineage>
</organism>
<proteinExistence type="predicted"/>
<name>A0AAE8QH79_9HYPH</name>
<evidence type="ECO:0000313" key="2">
    <source>
        <dbReference type="EMBL" id="TBF20671.1"/>
    </source>
</evidence>
<dbReference type="Proteomes" id="UP000291892">
    <property type="component" value="Unassembled WGS sequence"/>
</dbReference>
<dbReference type="EMBL" id="SIKX01000001">
    <property type="protein sequence ID" value="TBF20671.1"/>
    <property type="molecule type" value="Genomic_DNA"/>
</dbReference>
<dbReference type="AlphaFoldDB" id="A0AAE8QH79"/>
<accession>A0AAE8QH79</accession>